<dbReference type="Pfam" id="PF12730">
    <property type="entry name" value="ABC2_membrane_4"/>
    <property type="match status" value="1"/>
</dbReference>
<accession>A0A1I3IJ82</accession>
<feature type="transmembrane region" description="Helical" evidence="1">
    <location>
        <begin position="110"/>
        <end position="139"/>
    </location>
</feature>
<dbReference type="STRING" id="1477437.SAMN05444682_104114"/>
<dbReference type="AlphaFoldDB" id="A0A1I3IJ82"/>
<dbReference type="PANTHER" id="PTHR37305">
    <property type="entry name" value="INTEGRAL MEMBRANE PROTEIN-RELATED"/>
    <property type="match status" value="1"/>
</dbReference>
<organism evidence="2 3">
    <name type="scientific">Parapedobacter indicus</name>
    <dbReference type="NCBI Taxonomy" id="1477437"/>
    <lineage>
        <taxon>Bacteria</taxon>
        <taxon>Pseudomonadati</taxon>
        <taxon>Bacteroidota</taxon>
        <taxon>Sphingobacteriia</taxon>
        <taxon>Sphingobacteriales</taxon>
        <taxon>Sphingobacteriaceae</taxon>
        <taxon>Parapedobacter</taxon>
    </lineage>
</organism>
<dbReference type="Proteomes" id="UP000198670">
    <property type="component" value="Unassembled WGS sequence"/>
</dbReference>
<proteinExistence type="predicted"/>
<evidence type="ECO:0008006" key="4">
    <source>
        <dbReference type="Google" id="ProtNLM"/>
    </source>
</evidence>
<dbReference type="RefSeq" id="WP_090626385.1">
    <property type="nucleotide sequence ID" value="NZ_FOQO01000004.1"/>
</dbReference>
<gene>
    <name evidence="2" type="ORF">SAMN05444682_104114</name>
</gene>
<feature type="transmembrane region" description="Helical" evidence="1">
    <location>
        <begin position="67"/>
        <end position="89"/>
    </location>
</feature>
<sequence length="258" mass="29825">MSDTFRAAYASEFYKLSKNKEIVVLLLIPVALTIFVAGYLYYDVSQNPVGEIDGSINPWQGMFGKDVFQFFYLLYPILVAIFVHACCDIEYKNNNYKVLFTLPISKHKIFIAKVLFIFITVLLSVSLSYFAFLLCGYLLGVVLPEIGFQNYDFRSVSFFVFLKLYVALAAISSIQLCLSLQFKNFIYPIGLGMFLLVFSTIVWQKDFSDFIPYTGSFKSYLNMLSENTRFERLDYLNLCSVLVFLVGSFYLFKRKIYD</sequence>
<dbReference type="PANTHER" id="PTHR37305:SF1">
    <property type="entry name" value="MEMBRANE PROTEIN"/>
    <property type="match status" value="1"/>
</dbReference>
<dbReference type="CDD" id="cd21809">
    <property type="entry name" value="ABC-2_lan_permease-like"/>
    <property type="match status" value="1"/>
</dbReference>
<dbReference type="OrthoDB" id="1066567at2"/>
<keyword evidence="1" id="KW-0812">Transmembrane</keyword>
<evidence type="ECO:0000313" key="3">
    <source>
        <dbReference type="Proteomes" id="UP000198670"/>
    </source>
</evidence>
<keyword evidence="1" id="KW-0472">Membrane</keyword>
<evidence type="ECO:0000313" key="2">
    <source>
        <dbReference type="EMBL" id="SFI47929.1"/>
    </source>
</evidence>
<keyword evidence="3" id="KW-1185">Reference proteome</keyword>
<evidence type="ECO:0000256" key="1">
    <source>
        <dbReference type="SAM" id="Phobius"/>
    </source>
</evidence>
<reference evidence="2 3" key="1">
    <citation type="submission" date="2016-10" db="EMBL/GenBank/DDBJ databases">
        <authorList>
            <person name="de Groot N.N."/>
        </authorList>
    </citation>
    <scope>NUCLEOTIDE SEQUENCE [LARGE SCALE GENOMIC DNA]</scope>
    <source>
        <strain evidence="2 3">RK1</strain>
    </source>
</reference>
<dbReference type="EMBL" id="FOQO01000004">
    <property type="protein sequence ID" value="SFI47929.1"/>
    <property type="molecule type" value="Genomic_DNA"/>
</dbReference>
<feature type="transmembrane region" description="Helical" evidence="1">
    <location>
        <begin position="159"/>
        <end position="178"/>
    </location>
</feature>
<protein>
    <recommendedName>
        <fullName evidence="4">ABC-2 type transport system permease protein</fullName>
    </recommendedName>
</protein>
<feature type="transmembrane region" description="Helical" evidence="1">
    <location>
        <begin position="21"/>
        <end position="42"/>
    </location>
</feature>
<feature type="transmembrane region" description="Helical" evidence="1">
    <location>
        <begin position="185"/>
        <end position="203"/>
    </location>
</feature>
<keyword evidence="1" id="KW-1133">Transmembrane helix</keyword>
<name>A0A1I3IJ82_9SPHI</name>
<feature type="transmembrane region" description="Helical" evidence="1">
    <location>
        <begin position="235"/>
        <end position="252"/>
    </location>
</feature>